<evidence type="ECO:0000256" key="3">
    <source>
        <dbReference type="ARBA" id="ARBA00022695"/>
    </source>
</evidence>
<dbReference type="PANTHER" id="PTHR11669">
    <property type="entry name" value="REPLICATION FACTOR C / DNA POLYMERASE III GAMMA-TAU SUBUNIT"/>
    <property type="match status" value="1"/>
</dbReference>
<dbReference type="SUPFAM" id="SSF48019">
    <property type="entry name" value="post-AAA+ oligomerization domain-like"/>
    <property type="match status" value="1"/>
</dbReference>
<dbReference type="InterPro" id="IPR038249">
    <property type="entry name" value="PolIII_tau_V_sf"/>
</dbReference>
<dbReference type="Pfam" id="PF13177">
    <property type="entry name" value="DNA_pol3_delta2"/>
    <property type="match status" value="1"/>
</dbReference>
<keyword evidence="5" id="KW-0479">Metal-binding</keyword>
<dbReference type="InterPro" id="IPR003593">
    <property type="entry name" value="AAA+_ATPase"/>
</dbReference>
<feature type="compositionally biased region" description="Pro residues" evidence="12">
    <location>
        <begin position="411"/>
        <end position="436"/>
    </location>
</feature>
<dbReference type="FunFam" id="1.10.8.60:FF:000013">
    <property type="entry name" value="DNA polymerase III subunit gamma/tau"/>
    <property type="match status" value="1"/>
</dbReference>
<dbReference type="FunFam" id="3.40.50.300:FF:000014">
    <property type="entry name" value="DNA polymerase III subunit gamma/tau"/>
    <property type="match status" value="1"/>
</dbReference>
<keyword evidence="2 11" id="KW-0808">Transferase</keyword>
<protein>
    <recommendedName>
        <fullName evidence="11">DNA polymerase III subunit gamma/tau</fullName>
        <ecNumber evidence="11">2.7.7.7</ecNumber>
    </recommendedName>
</protein>
<dbReference type="GO" id="GO:0006261">
    <property type="term" value="P:DNA-templated DNA replication"/>
    <property type="evidence" value="ECO:0007669"/>
    <property type="project" value="TreeGrafter"/>
</dbReference>
<proteinExistence type="inferred from homology"/>
<evidence type="ECO:0000256" key="7">
    <source>
        <dbReference type="ARBA" id="ARBA00022833"/>
    </source>
</evidence>
<comment type="catalytic activity">
    <reaction evidence="10 11">
        <text>DNA(n) + a 2'-deoxyribonucleoside 5'-triphosphate = DNA(n+1) + diphosphate</text>
        <dbReference type="Rhea" id="RHEA:22508"/>
        <dbReference type="Rhea" id="RHEA-COMP:17339"/>
        <dbReference type="Rhea" id="RHEA-COMP:17340"/>
        <dbReference type="ChEBI" id="CHEBI:33019"/>
        <dbReference type="ChEBI" id="CHEBI:61560"/>
        <dbReference type="ChEBI" id="CHEBI:173112"/>
        <dbReference type="EC" id="2.7.7.7"/>
    </reaction>
</comment>
<comment type="subunit">
    <text evidence="11">DNA polymerase III contains a core (composed of alpha, epsilon and theta chains) that associates with a tau subunit. This core dimerizes to form the POLIII' complex. PolIII' associates with the gamma complex (composed of gamma, delta, delta', psi and chi chains) and with the beta chain to form the complete DNA polymerase III complex.</text>
</comment>
<accession>A0A6C2CSL3</accession>
<evidence type="ECO:0000256" key="8">
    <source>
        <dbReference type="ARBA" id="ARBA00022840"/>
    </source>
</evidence>
<keyword evidence="6 11" id="KW-0547">Nucleotide-binding</keyword>
<keyword evidence="3 11" id="KW-0548">Nucleotidyltransferase</keyword>
<dbReference type="NCBIfam" id="TIGR02397">
    <property type="entry name" value="dnaX_nterm"/>
    <property type="match status" value="1"/>
</dbReference>
<evidence type="ECO:0000256" key="4">
    <source>
        <dbReference type="ARBA" id="ARBA00022705"/>
    </source>
</evidence>
<evidence type="ECO:0000256" key="2">
    <source>
        <dbReference type="ARBA" id="ARBA00022679"/>
    </source>
</evidence>
<keyword evidence="15" id="KW-1185">Reference proteome</keyword>
<evidence type="ECO:0000256" key="1">
    <source>
        <dbReference type="ARBA" id="ARBA00006360"/>
    </source>
</evidence>
<dbReference type="NCBIfam" id="NF005942">
    <property type="entry name" value="PRK07994.1"/>
    <property type="match status" value="1"/>
</dbReference>
<reference evidence="14 15" key="1">
    <citation type="submission" date="2019-01" db="EMBL/GenBank/DDBJ databases">
        <title>Zoogloea oleivorans genome sequencing and assembly.</title>
        <authorList>
            <person name="Tancsics A."/>
            <person name="Farkas M."/>
            <person name="Kriszt B."/>
            <person name="Maroti G."/>
            <person name="Horvath B."/>
        </authorList>
    </citation>
    <scope>NUCLEOTIDE SEQUENCE [LARGE SCALE GENOMIC DNA]</scope>
    <source>
        <strain evidence="14 15">Buc</strain>
    </source>
</reference>
<dbReference type="CDD" id="cd00009">
    <property type="entry name" value="AAA"/>
    <property type="match status" value="1"/>
</dbReference>
<dbReference type="FunFam" id="1.20.272.10:FF:000003">
    <property type="entry name" value="DNA polymerase III subunit gamma/tau"/>
    <property type="match status" value="1"/>
</dbReference>
<keyword evidence="4 11" id="KW-0235">DNA replication</keyword>
<dbReference type="InterPro" id="IPR045085">
    <property type="entry name" value="HLD_clamp_pol_III_gamma_tau"/>
</dbReference>
<dbReference type="InterPro" id="IPR050238">
    <property type="entry name" value="DNA_Rep/Repair_Clamp_Loader"/>
</dbReference>
<evidence type="ECO:0000256" key="9">
    <source>
        <dbReference type="ARBA" id="ARBA00022932"/>
    </source>
</evidence>
<dbReference type="InterPro" id="IPR022754">
    <property type="entry name" value="DNA_pol_III_gamma-3"/>
</dbReference>
<feature type="compositionally biased region" description="Low complexity" evidence="12">
    <location>
        <begin position="401"/>
        <end position="410"/>
    </location>
</feature>
<keyword evidence="7" id="KW-0862">Zinc</keyword>
<evidence type="ECO:0000259" key="13">
    <source>
        <dbReference type="SMART" id="SM00382"/>
    </source>
</evidence>
<sequence>MAYQVLARKWRPRSFETLVGQEHVVRALTHALSTGRLHHAYLFTGTRGVGKTTISRILAKALNCETGVTATPCNQCSACVAIDADRFPDYVEMDAASNRGVDDMAALLDQAVYAPVQGRYKVYMIDEVHMLTGHAFNAMLKTLEEPPEHVKFIIATTDPQKIPVTVLSRCLQFNLKQMPPGHIVSHLTRLLEAEAVPFEPGALRHIAKAASGSMRDSLSLLDQAIAHGAGKVEEQAVQDMLGTVGDDHLYAVLDALRAHDVQALMAAVDAMEARSLSFDSALQSLSSLIHRIALCQLAPTALTDEFEAARLAPYAEAFDPEFLQLAYQIAIHGRDELALAPDEVSGFSMTLLRLFAFRPEQPAALGSVLAAGGGQGQARQVPTEAPQATSASAPRIPPAPAAVRSPMPAAVVPPPRAPEKSPAPSPRVETPPPAPAPELVKPVTPASSVPDYGSSVPPWEDLPPEADEHAPLRPVSAPAAKIELAAPALVEPPMAAPVSPAVSAPSGAADPLPAVIDWHALQDQIGLGGFNLQLAQHSELLGVSDNCFSLRLANDQKHLLQINRNGAEKLQEALSAYFARPIRVSIEVGEISTETPAQRNQADRAERHAAAVSALRQDPFVRELFERFDATLEEASVKPL</sequence>
<evidence type="ECO:0000313" key="15">
    <source>
        <dbReference type="Proteomes" id="UP000389128"/>
    </source>
</evidence>
<feature type="region of interest" description="Disordered" evidence="12">
    <location>
        <begin position="374"/>
        <end position="464"/>
    </location>
</feature>
<dbReference type="InterPro" id="IPR012763">
    <property type="entry name" value="DNA_pol_III_sug/sutau_N"/>
</dbReference>
<dbReference type="Pfam" id="PF12169">
    <property type="entry name" value="DNA_pol3_gamma3"/>
    <property type="match status" value="1"/>
</dbReference>
<dbReference type="Gene3D" id="3.30.300.150">
    <property type="entry name" value="DNA polymerase III, tau subunit, domain V"/>
    <property type="match status" value="1"/>
</dbReference>
<dbReference type="EC" id="2.7.7.7" evidence="11"/>
<evidence type="ECO:0000256" key="5">
    <source>
        <dbReference type="ARBA" id="ARBA00022723"/>
    </source>
</evidence>
<evidence type="ECO:0000313" key="14">
    <source>
        <dbReference type="EMBL" id="TYC56643.1"/>
    </source>
</evidence>
<dbReference type="GO" id="GO:0003887">
    <property type="term" value="F:DNA-directed DNA polymerase activity"/>
    <property type="evidence" value="ECO:0007669"/>
    <property type="project" value="UniProtKB-KW"/>
</dbReference>
<dbReference type="Gene3D" id="3.40.50.300">
    <property type="entry name" value="P-loop containing nucleotide triphosphate hydrolases"/>
    <property type="match status" value="1"/>
</dbReference>
<dbReference type="RefSeq" id="WP_148579381.1">
    <property type="nucleotide sequence ID" value="NZ_SDKK01000010.1"/>
</dbReference>
<keyword evidence="9 11" id="KW-0239">DNA-directed DNA polymerase</keyword>
<feature type="domain" description="AAA+ ATPase" evidence="13">
    <location>
        <begin position="37"/>
        <end position="179"/>
    </location>
</feature>
<dbReference type="Proteomes" id="UP000389128">
    <property type="component" value="Unassembled WGS sequence"/>
</dbReference>
<comment type="similarity">
    <text evidence="1 11">Belongs to the DnaX/STICHEL family.</text>
</comment>
<dbReference type="CDD" id="cd18137">
    <property type="entry name" value="HLD_clamp_pol_III_gamma_tau"/>
    <property type="match status" value="1"/>
</dbReference>
<dbReference type="OrthoDB" id="9810148at2"/>
<dbReference type="PANTHER" id="PTHR11669:SF0">
    <property type="entry name" value="PROTEIN STICHEL-LIKE 2"/>
    <property type="match status" value="1"/>
</dbReference>
<dbReference type="Pfam" id="PF12170">
    <property type="entry name" value="DNA_pol3_tau_5"/>
    <property type="match status" value="1"/>
</dbReference>
<dbReference type="SUPFAM" id="SSF52540">
    <property type="entry name" value="P-loop containing nucleoside triphosphate hydrolases"/>
    <property type="match status" value="1"/>
</dbReference>
<dbReference type="GO" id="GO:0009360">
    <property type="term" value="C:DNA polymerase III complex"/>
    <property type="evidence" value="ECO:0007669"/>
    <property type="project" value="InterPro"/>
</dbReference>
<dbReference type="GO" id="GO:0003677">
    <property type="term" value="F:DNA binding"/>
    <property type="evidence" value="ECO:0007669"/>
    <property type="project" value="InterPro"/>
</dbReference>
<evidence type="ECO:0000256" key="11">
    <source>
        <dbReference type="RuleBase" id="RU364063"/>
    </source>
</evidence>
<comment type="caution">
    <text evidence="14">The sequence shown here is derived from an EMBL/GenBank/DDBJ whole genome shotgun (WGS) entry which is preliminary data.</text>
</comment>
<dbReference type="Gene3D" id="1.20.272.10">
    <property type="match status" value="1"/>
</dbReference>
<evidence type="ECO:0000256" key="12">
    <source>
        <dbReference type="SAM" id="MobiDB-lite"/>
    </source>
</evidence>
<keyword evidence="8 11" id="KW-0067">ATP-binding</keyword>
<gene>
    <name evidence="11" type="primary">dnaX</name>
    <name evidence="14" type="ORF">ETQ85_12415</name>
</gene>
<organism evidence="14 15">
    <name type="scientific">Zoogloea oleivorans</name>
    <dbReference type="NCBI Taxonomy" id="1552750"/>
    <lineage>
        <taxon>Bacteria</taxon>
        <taxon>Pseudomonadati</taxon>
        <taxon>Pseudomonadota</taxon>
        <taxon>Betaproteobacteria</taxon>
        <taxon>Rhodocyclales</taxon>
        <taxon>Zoogloeaceae</taxon>
        <taxon>Zoogloea</taxon>
    </lineage>
</organism>
<dbReference type="InterPro" id="IPR027417">
    <property type="entry name" value="P-loop_NTPase"/>
</dbReference>
<dbReference type="InterPro" id="IPR008921">
    <property type="entry name" value="DNA_pol3_clamp-load_cplx_C"/>
</dbReference>
<evidence type="ECO:0000256" key="10">
    <source>
        <dbReference type="ARBA" id="ARBA00049244"/>
    </source>
</evidence>
<dbReference type="InterPro" id="IPR021029">
    <property type="entry name" value="DNA_pol_III_tau_dom-5"/>
</dbReference>
<dbReference type="EMBL" id="SDKK01000010">
    <property type="protein sequence ID" value="TYC56643.1"/>
    <property type="molecule type" value="Genomic_DNA"/>
</dbReference>
<dbReference type="AlphaFoldDB" id="A0A6C2CSL3"/>
<dbReference type="Pfam" id="PF22608">
    <property type="entry name" value="DNAX_ATPase_lid"/>
    <property type="match status" value="1"/>
</dbReference>
<name>A0A6C2CSL3_9RHOO</name>
<dbReference type="Gene3D" id="1.10.8.60">
    <property type="match status" value="1"/>
</dbReference>
<dbReference type="SMART" id="SM00382">
    <property type="entry name" value="AAA"/>
    <property type="match status" value="1"/>
</dbReference>
<dbReference type="GO" id="GO:0005524">
    <property type="term" value="F:ATP binding"/>
    <property type="evidence" value="ECO:0007669"/>
    <property type="project" value="UniProtKB-KW"/>
</dbReference>
<comment type="function">
    <text evidence="11">DNA polymerase III is a complex, multichain enzyme responsible for most of the replicative synthesis in bacteria. This DNA polymerase also exhibits 3' to 5' exonuclease activity.</text>
</comment>
<dbReference type="GO" id="GO:0046872">
    <property type="term" value="F:metal ion binding"/>
    <property type="evidence" value="ECO:0007669"/>
    <property type="project" value="UniProtKB-KW"/>
</dbReference>
<evidence type="ECO:0000256" key="6">
    <source>
        <dbReference type="ARBA" id="ARBA00022741"/>
    </source>
</evidence>